<dbReference type="OrthoDB" id="9014at2157"/>
<dbReference type="AlphaFoldDB" id="F7XLF0"/>
<protein>
    <submittedName>
        <fullName evidence="8">Kynurenine formamidase</fullName>
        <ecNumber evidence="8">3.5.1.9</ecNumber>
    </submittedName>
</protein>
<comment type="pathway">
    <text evidence="2">Amino-acid degradation.</text>
</comment>
<dbReference type="KEGG" id="mzh:Mzhil_0489"/>
<keyword evidence="6" id="KW-0862">Zinc</keyword>
<gene>
    <name evidence="8" type="ordered locus">Mzhil_0489</name>
</gene>
<organism evidence="8 9">
    <name type="scientific">Methanosalsum zhilinae (strain DSM 4017 / NBRC 107636 / OCM 62 / WeN5)</name>
    <name type="common">Methanohalophilus zhilinae</name>
    <dbReference type="NCBI Taxonomy" id="679901"/>
    <lineage>
        <taxon>Archaea</taxon>
        <taxon>Methanobacteriati</taxon>
        <taxon>Methanobacteriota</taxon>
        <taxon>Stenosarchaea group</taxon>
        <taxon>Methanomicrobia</taxon>
        <taxon>Methanosarcinales</taxon>
        <taxon>Methanosarcinaceae</taxon>
        <taxon>Methanosalsum</taxon>
    </lineage>
</organism>
<evidence type="ECO:0000256" key="2">
    <source>
        <dbReference type="ARBA" id="ARBA00005023"/>
    </source>
</evidence>
<dbReference type="InterPro" id="IPR037175">
    <property type="entry name" value="KFase_sf"/>
</dbReference>
<evidence type="ECO:0000256" key="3">
    <source>
        <dbReference type="ARBA" id="ARBA00011738"/>
    </source>
</evidence>
<sequence length="205" mass="22599">MKRKIIDISTPISNSTPVYPGDPEPAIEPITSIESDGFKISSIFIGSHTGTHIDVPSHVFPEGGSTDDILLEELIGEAAVLDISSYENKPVNSRILHEKLQGFDHSSTPEILLLNSGNNCPTISIDIDTWEWIVHQDFRIIGTSCMSVDISNSMDVHQLLLKNNIYIIESLNLAEVEEGIYFFIALPMKISGCDGAPVRAILMEY</sequence>
<dbReference type="EC" id="3.5.1.9" evidence="8"/>
<evidence type="ECO:0000313" key="9">
    <source>
        <dbReference type="Proteomes" id="UP000006622"/>
    </source>
</evidence>
<dbReference type="SUPFAM" id="SSF102198">
    <property type="entry name" value="Putative cyclase"/>
    <property type="match status" value="1"/>
</dbReference>
<dbReference type="GeneID" id="10822096"/>
<evidence type="ECO:0000256" key="1">
    <source>
        <dbReference type="ARBA" id="ARBA00001947"/>
    </source>
</evidence>
<dbReference type="EMBL" id="CP002101">
    <property type="protein sequence ID" value="AEH60361.1"/>
    <property type="molecule type" value="Genomic_DNA"/>
</dbReference>
<dbReference type="PANTHER" id="PTHR31118:SF12">
    <property type="entry name" value="CYCLASE-LIKE PROTEIN 2"/>
    <property type="match status" value="1"/>
</dbReference>
<dbReference type="PANTHER" id="PTHR31118">
    <property type="entry name" value="CYCLASE-LIKE PROTEIN 2"/>
    <property type="match status" value="1"/>
</dbReference>
<comment type="cofactor">
    <cofactor evidence="1">
        <name>Zn(2+)</name>
        <dbReference type="ChEBI" id="CHEBI:29105"/>
    </cofactor>
</comment>
<dbReference type="RefSeq" id="WP_013897800.1">
    <property type="nucleotide sequence ID" value="NC_015676.1"/>
</dbReference>
<keyword evidence="9" id="KW-1185">Reference proteome</keyword>
<evidence type="ECO:0000256" key="5">
    <source>
        <dbReference type="ARBA" id="ARBA00022801"/>
    </source>
</evidence>
<name>F7XLF0_METZD</name>
<evidence type="ECO:0000256" key="4">
    <source>
        <dbReference type="ARBA" id="ARBA00022723"/>
    </source>
</evidence>
<dbReference type="Proteomes" id="UP000006622">
    <property type="component" value="Chromosome"/>
</dbReference>
<dbReference type="GO" id="GO:0019441">
    <property type="term" value="P:L-tryptophan catabolic process to kynurenine"/>
    <property type="evidence" value="ECO:0007669"/>
    <property type="project" value="InterPro"/>
</dbReference>
<reference evidence="8" key="1">
    <citation type="submission" date="2010-07" db="EMBL/GenBank/DDBJ databases">
        <title>The complete genome of Methanosalsum zhilinae DSM 4017.</title>
        <authorList>
            <consortium name="US DOE Joint Genome Institute (JGI-PGF)"/>
            <person name="Lucas S."/>
            <person name="Copeland A."/>
            <person name="Lapidus A."/>
            <person name="Glavina del Rio T."/>
            <person name="Dalin E."/>
            <person name="Tice H."/>
            <person name="Bruce D."/>
            <person name="Goodwin L."/>
            <person name="Pitluck S."/>
            <person name="Kyrpides N."/>
            <person name="Mavromatis K."/>
            <person name="Ovchinnikova G."/>
            <person name="Daligault H."/>
            <person name="Detter J.C."/>
            <person name="Han C."/>
            <person name="Tapia R."/>
            <person name="Larimer F."/>
            <person name="Land M."/>
            <person name="Hauser L."/>
            <person name="Markowitz V."/>
            <person name="Cheng J.-F."/>
            <person name="Hugenholtz P."/>
            <person name="Woyke T."/>
            <person name="Wu D."/>
            <person name="Spring S."/>
            <person name="Schueler E."/>
            <person name="Brambilla E."/>
            <person name="Klenk H.-P."/>
            <person name="Eisen J.A."/>
        </authorList>
    </citation>
    <scope>NUCLEOTIDE SEQUENCE</scope>
    <source>
        <strain evidence="8">DSM 4017</strain>
    </source>
</reference>
<comment type="subunit">
    <text evidence="3">Homodimer.</text>
</comment>
<dbReference type="HOGENOM" id="CLU_030671_3_0_2"/>
<keyword evidence="4" id="KW-0479">Metal-binding</keyword>
<dbReference type="InterPro" id="IPR007325">
    <property type="entry name" value="KFase/CYL"/>
</dbReference>
<dbReference type="GO" id="GO:0004061">
    <property type="term" value="F:arylformamidase activity"/>
    <property type="evidence" value="ECO:0007669"/>
    <property type="project" value="UniProtKB-EC"/>
</dbReference>
<keyword evidence="5 8" id="KW-0378">Hydrolase</keyword>
<dbReference type="GO" id="GO:0046872">
    <property type="term" value="F:metal ion binding"/>
    <property type="evidence" value="ECO:0007669"/>
    <property type="project" value="UniProtKB-KW"/>
</dbReference>
<dbReference type="Gene3D" id="3.50.30.50">
    <property type="entry name" value="Putative cyclase"/>
    <property type="match status" value="1"/>
</dbReference>
<evidence type="ECO:0000256" key="6">
    <source>
        <dbReference type="ARBA" id="ARBA00022833"/>
    </source>
</evidence>
<evidence type="ECO:0000313" key="8">
    <source>
        <dbReference type="EMBL" id="AEH60361.1"/>
    </source>
</evidence>
<keyword evidence="7" id="KW-0823">Tryptophan catabolism</keyword>
<proteinExistence type="predicted"/>
<dbReference type="Pfam" id="PF04199">
    <property type="entry name" value="Cyclase"/>
    <property type="match status" value="1"/>
</dbReference>
<dbReference type="FunFam" id="3.50.30.50:FF:000001">
    <property type="entry name" value="Kynurenine formamidase"/>
    <property type="match status" value="1"/>
</dbReference>
<evidence type="ECO:0000256" key="7">
    <source>
        <dbReference type="ARBA" id="ARBA00023079"/>
    </source>
</evidence>
<accession>F7XLF0</accession>